<proteinExistence type="predicted"/>
<accession>A0A834Y1B9</accession>
<dbReference type="PANTHER" id="PTHR46575:SF1">
    <property type="entry name" value="AMYLOID PROTEIN-BINDING PROTEIN 2"/>
    <property type="match status" value="1"/>
</dbReference>
<keyword evidence="2" id="KW-1185">Reference proteome</keyword>
<evidence type="ECO:0008006" key="3">
    <source>
        <dbReference type="Google" id="ProtNLM"/>
    </source>
</evidence>
<protein>
    <recommendedName>
        <fullName evidence="3">Gustatory receptor</fullName>
    </recommendedName>
</protein>
<dbReference type="AlphaFoldDB" id="A0A834Y1B9"/>
<comment type="caution">
    <text evidence="1">The sequence shown here is derived from an EMBL/GenBank/DDBJ whole genome shotgun (WGS) entry which is preliminary data.</text>
</comment>
<reference evidence="1 2" key="1">
    <citation type="submission" date="2020-08" db="EMBL/GenBank/DDBJ databases">
        <title>Aphidius gifuensis genome sequencing and assembly.</title>
        <authorList>
            <person name="Du Z."/>
        </authorList>
    </citation>
    <scope>NUCLEOTIDE SEQUENCE [LARGE SCALE GENOMIC DNA]</scope>
    <source>
        <strain evidence="1">YNYX2018</strain>
        <tissue evidence="1">Adults</tissue>
    </source>
</reference>
<dbReference type="EMBL" id="JACMRX010000002">
    <property type="protein sequence ID" value="KAF7995903.1"/>
    <property type="molecule type" value="Genomic_DNA"/>
</dbReference>
<dbReference type="OrthoDB" id="7103806at2759"/>
<dbReference type="GO" id="GO:0031462">
    <property type="term" value="C:Cul2-RING ubiquitin ligase complex"/>
    <property type="evidence" value="ECO:0007669"/>
    <property type="project" value="TreeGrafter"/>
</dbReference>
<dbReference type="Proteomes" id="UP000639338">
    <property type="component" value="Unassembled WGS sequence"/>
</dbReference>
<dbReference type="GO" id="GO:0006886">
    <property type="term" value="P:intracellular protein transport"/>
    <property type="evidence" value="ECO:0007669"/>
    <property type="project" value="InterPro"/>
</dbReference>
<dbReference type="GO" id="GO:1990756">
    <property type="term" value="F:ubiquitin-like ligase-substrate adaptor activity"/>
    <property type="evidence" value="ECO:0007669"/>
    <property type="project" value="TreeGrafter"/>
</dbReference>
<sequence length="127" mass="14344">MHLECINIKKSLFGNGSAELGISLSRLAYLYAFNKKTYKKAESYYKESIEISLKNFGPKHDGLKYDYEGLIHVYDQLNDMENYGLYKSELATLKKESGGPKNAGTKDSSISLDTESEPITNLIMLLF</sequence>
<dbReference type="GO" id="GO:0043161">
    <property type="term" value="P:proteasome-mediated ubiquitin-dependent protein catabolic process"/>
    <property type="evidence" value="ECO:0007669"/>
    <property type="project" value="TreeGrafter"/>
</dbReference>
<dbReference type="InterPro" id="IPR042476">
    <property type="entry name" value="APPBP2"/>
</dbReference>
<dbReference type="InterPro" id="IPR011990">
    <property type="entry name" value="TPR-like_helical_dom_sf"/>
</dbReference>
<gene>
    <name evidence="1" type="ORF">HCN44_007010</name>
</gene>
<evidence type="ECO:0000313" key="1">
    <source>
        <dbReference type="EMBL" id="KAF7995903.1"/>
    </source>
</evidence>
<name>A0A834Y1B9_APHGI</name>
<evidence type="ECO:0000313" key="2">
    <source>
        <dbReference type="Proteomes" id="UP000639338"/>
    </source>
</evidence>
<organism evidence="1 2">
    <name type="scientific">Aphidius gifuensis</name>
    <name type="common">Parasitoid wasp</name>
    <dbReference type="NCBI Taxonomy" id="684658"/>
    <lineage>
        <taxon>Eukaryota</taxon>
        <taxon>Metazoa</taxon>
        <taxon>Ecdysozoa</taxon>
        <taxon>Arthropoda</taxon>
        <taxon>Hexapoda</taxon>
        <taxon>Insecta</taxon>
        <taxon>Pterygota</taxon>
        <taxon>Neoptera</taxon>
        <taxon>Endopterygota</taxon>
        <taxon>Hymenoptera</taxon>
        <taxon>Apocrita</taxon>
        <taxon>Ichneumonoidea</taxon>
        <taxon>Braconidae</taxon>
        <taxon>Aphidiinae</taxon>
        <taxon>Aphidius</taxon>
    </lineage>
</organism>
<dbReference type="PANTHER" id="PTHR46575">
    <property type="entry name" value="AMYLOID PROTEIN-BINDING PROTEIN 2"/>
    <property type="match status" value="1"/>
</dbReference>
<dbReference type="Gene3D" id="1.25.40.10">
    <property type="entry name" value="Tetratricopeptide repeat domain"/>
    <property type="match status" value="1"/>
</dbReference>